<dbReference type="HOGENOM" id="CLU_1756715_0_0_5"/>
<keyword evidence="3" id="KW-1185">Reference proteome</keyword>
<keyword evidence="1" id="KW-1133">Transmembrane helix</keyword>
<dbReference type="KEGG" id="mea:Mex_2p1003"/>
<organism evidence="2 3">
    <name type="scientific">Methylorubrum extorquens (strain ATCC 14718 / DSM 1338 / JCM 2805 / NCIMB 9133 / AM1)</name>
    <name type="common">Methylobacterium extorquens</name>
    <dbReference type="NCBI Taxonomy" id="272630"/>
    <lineage>
        <taxon>Bacteria</taxon>
        <taxon>Pseudomonadati</taxon>
        <taxon>Pseudomonadota</taxon>
        <taxon>Alphaproteobacteria</taxon>
        <taxon>Hyphomicrobiales</taxon>
        <taxon>Methylobacteriaceae</taxon>
        <taxon>Methylorubrum</taxon>
    </lineage>
</organism>
<keyword evidence="2" id="KW-0614">Plasmid</keyword>
<gene>
    <name evidence="2" type="ordered locus">MexAM1_META2p1003</name>
</gene>
<dbReference type="EMBL" id="CP001511">
    <property type="protein sequence ID" value="ACS43796.1"/>
    <property type="molecule type" value="Genomic_DNA"/>
</dbReference>
<protein>
    <submittedName>
        <fullName evidence="2">Uncharacterized protein</fullName>
    </submittedName>
</protein>
<keyword evidence="1" id="KW-0472">Membrane</keyword>
<dbReference type="InterPro" id="IPR007272">
    <property type="entry name" value="Sulf_transp_TsuA/YedE"/>
</dbReference>
<reference evidence="2 3" key="1">
    <citation type="journal article" date="2009" name="PLoS ONE">
        <title>Methylobacterium genome sequences: a reference blueprint to investigate microbial metabolism of C1 compounds from natural and industrial sources.</title>
        <authorList>
            <person name="Vuilleumier S."/>
            <person name="Chistoserdova L."/>
            <person name="Lee M.-C."/>
            <person name="Bringel F."/>
            <person name="Lajus A."/>
            <person name="Zhou Y."/>
            <person name="Gourion B."/>
            <person name="Barbe V."/>
            <person name="Chang J."/>
            <person name="Cruveiller S."/>
            <person name="Dossat C."/>
            <person name="Gillett W."/>
            <person name="Gruffaz C."/>
            <person name="Haugen E."/>
            <person name="Hourcade E."/>
            <person name="Levy R."/>
            <person name="Mangenot S."/>
            <person name="Muller E."/>
            <person name="Nadalig T."/>
            <person name="Pagni M."/>
            <person name="Penny C."/>
            <person name="Peyraud R."/>
            <person name="Robinson D.G."/>
            <person name="Roche D."/>
            <person name="Rouy Z."/>
            <person name="Saenampechek C."/>
            <person name="Salvignol G."/>
            <person name="Vallenet D."/>
            <person name="Wu Z."/>
            <person name="Marx C.J."/>
            <person name="Vorholt J.A."/>
            <person name="Olson M.V."/>
            <person name="Kaul R."/>
            <person name="Weissenbach J."/>
            <person name="Medigue C."/>
            <person name="Lidstrom M.E."/>
        </authorList>
    </citation>
    <scope>NUCLEOTIDE SEQUENCE [LARGE SCALE GENOMIC DNA]</scope>
    <source>
        <strain evidence="3">ATCC 14718 / DSM 1338 / JCM 2805 / NCIMB 9133 / AM1</strain>
    </source>
</reference>
<dbReference type="AlphaFoldDB" id="C5B5R4"/>
<evidence type="ECO:0000313" key="2">
    <source>
        <dbReference type="EMBL" id="ACS43796.1"/>
    </source>
</evidence>
<feature type="transmembrane region" description="Helical" evidence="1">
    <location>
        <begin position="80"/>
        <end position="101"/>
    </location>
</feature>
<proteinExistence type="predicted"/>
<dbReference type="Proteomes" id="UP000009081">
    <property type="component" value="Plasmid megaplasmid"/>
</dbReference>
<sequence length="148" mass="15555">MDFLPAHLVRAVLGFALGAILGTVASARSVPLRTPSTRTTPAARAWLLETGIAILGTQLLESGSGLDLTRSSCTGPRLEWGAMILGGAMFGFGMALVGTWSRTMRMASSEKHTSNSHRTWEACAGSSAGSRGNGPMVGWSRFDAGRCR</sequence>
<accession>C5B5R4</accession>
<evidence type="ECO:0000313" key="3">
    <source>
        <dbReference type="Proteomes" id="UP000009081"/>
    </source>
</evidence>
<keyword evidence="1" id="KW-0812">Transmembrane</keyword>
<evidence type="ECO:0000256" key="1">
    <source>
        <dbReference type="SAM" id="Phobius"/>
    </source>
</evidence>
<name>C5B5R4_METEA</name>
<geneLocation type="plasmid" evidence="2 3">
    <name>megaplasmid</name>
</geneLocation>
<dbReference type="Pfam" id="PF04143">
    <property type="entry name" value="Sulf_transp"/>
    <property type="match status" value="1"/>
</dbReference>